<dbReference type="SUPFAM" id="SSF50729">
    <property type="entry name" value="PH domain-like"/>
    <property type="match status" value="1"/>
</dbReference>
<feature type="compositionally biased region" description="Low complexity" evidence="3">
    <location>
        <begin position="1069"/>
        <end position="1080"/>
    </location>
</feature>
<feature type="domain" description="FERM" evidence="4">
    <location>
        <begin position="21"/>
        <end position="340"/>
    </location>
</feature>
<feature type="region of interest" description="Disordered" evidence="3">
    <location>
        <begin position="945"/>
        <end position="965"/>
    </location>
</feature>
<feature type="region of interest" description="Disordered" evidence="3">
    <location>
        <begin position="632"/>
        <end position="663"/>
    </location>
</feature>
<dbReference type="InterPro" id="IPR041781">
    <property type="entry name" value="FRMD6-FERM_C"/>
</dbReference>
<feature type="compositionally biased region" description="Polar residues" evidence="3">
    <location>
        <begin position="1174"/>
        <end position="1190"/>
    </location>
</feature>
<dbReference type="Pfam" id="PF09379">
    <property type="entry name" value="FERM_N"/>
    <property type="match status" value="1"/>
</dbReference>
<feature type="compositionally biased region" description="Low complexity" evidence="3">
    <location>
        <begin position="953"/>
        <end position="965"/>
    </location>
</feature>
<feature type="region of interest" description="Disordered" evidence="3">
    <location>
        <begin position="1149"/>
        <end position="1204"/>
    </location>
</feature>
<dbReference type="AlphaFoldDB" id="A0A158N9U7"/>
<feature type="region of interest" description="Disordered" evidence="3">
    <location>
        <begin position="389"/>
        <end position="413"/>
    </location>
</feature>
<protein>
    <recommendedName>
        <fullName evidence="4">FERM domain-containing protein</fullName>
    </recommendedName>
</protein>
<dbReference type="GO" id="GO:0030182">
    <property type="term" value="P:neuron differentiation"/>
    <property type="evidence" value="ECO:0007669"/>
    <property type="project" value="UniProtKB-ARBA"/>
</dbReference>
<keyword evidence="6" id="KW-1185">Reference proteome</keyword>
<dbReference type="InterPro" id="IPR035963">
    <property type="entry name" value="FERM_2"/>
</dbReference>
<feature type="compositionally biased region" description="Polar residues" evidence="3">
    <location>
        <begin position="858"/>
        <end position="869"/>
    </location>
</feature>
<feature type="region of interest" description="Disordered" evidence="3">
    <location>
        <begin position="1038"/>
        <end position="1080"/>
    </location>
</feature>
<dbReference type="STRING" id="12957.A0A158N9U7"/>
<gene>
    <name evidence="5" type="primary">105617354</name>
</gene>
<organism evidence="5 6">
    <name type="scientific">Atta cephalotes</name>
    <name type="common">Leafcutter ant</name>
    <dbReference type="NCBI Taxonomy" id="12957"/>
    <lineage>
        <taxon>Eukaryota</taxon>
        <taxon>Metazoa</taxon>
        <taxon>Ecdysozoa</taxon>
        <taxon>Arthropoda</taxon>
        <taxon>Hexapoda</taxon>
        <taxon>Insecta</taxon>
        <taxon>Pterygota</taxon>
        <taxon>Neoptera</taxon>
        <taxon>Endopterygota</taxon>
        <taxon>Hymenoptera</taxon>
        <taxon>Apocrita</taxon>
        <taxon>Aculeata</taxon>
        <taxon>Formicoidea</taxon>
        <taxon>Formicidae</taxon>
        <taxon>Myrmicinae</taxon>
        <taxon>Atta</taxon>
    </lineage>
</organism>
<dbReference type="Gene3D" id="2.30.29.30">
    <property type="entry name" value="Pleckstrin-homology domain (PH domain)/Phosphotyrosine-binding domain (PTB)"/>
    <property type="match status" value="1"/>
</dbReference>
<feature type="compositionally biased region" description="Pro residues" evidence="3">
    <location>
        <begin position="767"/>
        <end position="777"/>
    </location>
</feature>
<feature type="compositionally biased region" description="Low complexity" evidence="3">
    <location>
        <begin position="1156"/>
        <end position="1168"/>
    </location>
</feature>
<dbReference type="CDD" id="cd13185">
    <property type="entry name" value="FERM_C_FRMD1_FRMD6"/>
    <property type="match status" value="1"/>
</dbReference>
<feature type="compositionally biased region" description="Pro residues" evidence="3">
    <location>
        <begin position="696"/>
        <end position="705"/>
    </location>
</feature>
<dbReference type="Proteomes" id="UP000005205">
    <property type="component" value="Unassembled WGS sequence"/>
</dbReference>
<accession>A0A158N9U7</accession>
<evidence type="ECO:0000256" key="2">
    <source>
        <dbReference type="ARBA" id="ARBA00022949"/>
    </source>
</evidence>
<feature type="region of interest" description="Disordered" evidence="3">
    <location>
        <begin position="990"/>
        <end position="1017"/>
    </location>
</feature>
<feature type="region of interest" description="Disordered" evidence="3">
    <location>
        <begin position="821"/>
        <end position="869"/>
    </location>
</feature>
<evidence type="ECO:0000313" key="5">
    <source>
        <dbReference type="EnsemblMetazoa" id="XP_012054305.1"/>
    </source>
</evidence>
<dbReference type="FunCoup" id="A0A158N9U7">
    <property type="interactions" value="48"/>
</dbReference>
<dbReference type="Pfam" id="PF00373">
    <property type="entry name" value="FERM_M"/>
    <property type="match status" value="1"/>
</dbReference>
<dbReference type="GO" id="GO:0035332">
    <property type="term" value="P:positive regulation of hippo signaling"/>
    <property type="evidence" value="ECO:0007669"/>
    <property type="project" value="TreeGrafter"/>
</dbReference>
<dbReference type="SUPFAM" id="SSF54236">
    <property type="entry name" value="Ubiquitin-like"/>
    <property type="match status" value="1"/>
</dbReference>
<dbReference type="eggNOG" id="KOG4371">
    <property type="taxonomic scope" value="Eukaryota"/>
</dbReference>
<dbReference type="KEGG" id="acep:105617354"/>
<dbReference type="SMART" id="SM01196">
    <property type="entry name" value="FERM_C"/>
    <property type="match status" value="1"/>
</dbReference>
<feature type="compositionally biased region" description="Low complexity" evidence="3">
    <location>
        <begin position="389"/>
        <end position="398"/>
    </location>
</feature>
<evidence type="ECO:0000256" key="1">
    <source>
        <dbReference type="ARBA" id="ARBA00004282"/>
    </source>
</evidence>
<feature type="compositionally biased region" description="Low complexity" evidence="3">
    <location>
        <begin position="640"/>
        <end position="651"/>
    </location>
</feature>
<dbReference type="GO" id="GO:0009887">
    <property type="term" value="P:animal organ morphogenesis"/>
    <property type="evidence" value="ECO:0007669"/>
    <property type="project" value="UniProtKB-ARBA"/>
</dbReference>
<evidence type="ECO:0000313" key="6">
    <source>
        <dbReference type="Proteomes" id="UP000005205"/>
    </source>
</evidence>
<dbReference type="InterPro" id="IPR029071">
    <property type="entry name" value="Ubiquitin-like_domsf"/>
</dbReference>
<dbReference type="InterPro" id="IPR011993">
    <property type="entry name" value="PH-like_dom_sf"/>
</dbReference>
<dbReference type="GO" id="GO:0098592">
    <property type="term" value="C:cytoplasmic side of apical plasma membrane"/>
    <property type="evidence" value="ECO:0007669"/>
    <property type="project" value="TreeGrafter"/>
</dbReference>
<dbReference type="OrthoDB" id="5957665at2759"/>
<dbReference type="Gene3D" id="1.20.80.10">
    <property type="match status" value="1"/>
</dbReference>
<dbReference type="InterPro" id="IPR019749">
    <property type="entry name" value="Band_41_domain"/>
</dbReference>
<dbReference type="PANTHER" id="PTHR13429:SF5">
    <property type="entry name" value="PROTEIN EXPANDED"/>
    <property type="match status" value="1"/>
</dbReference>
<dbReference type="GO" id="GO:0070161">
    <property type="term" value="C:anchoring junction"/>
    <property type="evidence" value="ECO:0007669"/>
    <property type="project" value="UniProtKB-SubCell"/>
</dbReference>
<proteinExistence type="predicted"/>
<dbReference type="InterPro" id="IPR019748">
    <property type="entry name" value="FERM_central"/>
</dbReference>
<dbReference type="EnsemblMetazoa" id="XM_012198915.1">
    <property type="protein sequence ID" value="XP_012054305.1"/>
    <property type="gene ID" value="LOC105617354"/>
</dbReference>
<comment type="subcellular location">
    <subcellularLocation>
        <location evidence="1">Cell junction</location>
    </subcellularLocation>
</comment>
<dbReference type="InterPro" id="IPR018979">
    <property type="entry name" value="FERM_N"/>
</dbReference>
<keyword evidence="2" id="KW-0965">Cell junction</keyword>
<name>A0A158N9U7_ATTCE</name>
<evidence type="ECO:0000256" key="3">
    <source>
        <dbReference type="SAM" id="MobiDB-lite"/>
    </source>
</evidence>
<dbReference type="PROSITE" id="PS50057">
    <property type="entry name" value="FERM_3"/>
    <property type="match status" value="1"/>
</dbReference>
<dbReference type="EMBL" id="ADTU01009639">
    <property type="status" value="NOT_ANNOTATED_CDS"/>
    <property type="molecule type" value="Genomic_DNA"/>
</dbReference>
<evidence type="ECO:0000259" key="4">
    <source>
        <dbReference type="PROSITE" id="PS50057"/>
    </source>
</evidence>
<dbReference type="InterPro" id="IPR014352">
    <property type="entry name" value="FERM/acyl-CoA-bd_prot_sf"/>
</dbReference>
<feature type="region of interest" description="Disordered" evidence="3">
    <location>
        <begin position="678"/>
        <end position="794"/>
    </location>
</feature>
<dbReference type="SMART" id="SM00295">
    <property type="entry name" value="B41"/>
    <property type="match status" value="1"/>
</dbReference>
<dbReference type="PANTHER" id="PTHR13429">
    <property type="entry name" value="FERM DOMAIN (PROTEIN4.1-EZRIN-RADIXIN-MOESIN) FAMILY"/>
    <property type="match status" value="1"/>
</dbReference>
<dbReference type="EMBL" id="ADTU01009640">
    <property type="status" value="NOT_ANNOTATED_CDS"/>
    <property type="molecule type" value="Genomic_DNA"/>
</dbReference>
<dbReference type="SUPFAM" id="SSF47031">
    <property type="entry name" value="Second domain of FERM"/>
    <property type="match status" value="1"/>
</dbReference>
<dbReference type="Pfam" id="PF09380">
    <property type="entry name" value="FERM_C"/>
    <property type="match status" value="1"/>
</dbReference>
<reference evidence="5" key="2">
    <citation type="submission" date="2016-04" db="UniProtKB">
        <authorList>
            <consortium name="EnsemblMetazoa"/>
        </authorList>
    </citation>
    <scope>IDENTIFICATION</scope>
</reference>
<dbReference type="InterPro" id="IPR018980">
    <property type="entry name" value="FERM_PH-like_C"/>
</dbReference>
<reference evidence="6" key="1">
    <citation type="journal article" date="2011" name="PLoS Genet.">
        <title>The genome sequence of the leaf-cutter ant Atta cephalotes reveals insights into its obligate symbiotic lifestyle.</title>
        <authorList>
            <person name="Suen G."/>
            <person name="Teiling C."/>
            <person name="Li L."/>
            <person name="Holt C."/>
            <person name="Abouheif E."/>
            <person name="Bornberg-Bauer E."/>
            <person name="Bouffard P."/>
            <person name="Caldera E.J."/>
            <person name="Cash E."/>
            <person name="Cavanaugh A."/>
            <person name="Denas O."/>
            <person name="Elhaik E."/>
            <person name="Fave M.J."/>
            <person name="Gadau J."/>
            <person name="Gibson J.D."/>
            <person name="Graur D."/>
            <person name="Grubbs K.J."/>
            <person name="Hagen D.E."/>
            <person name="Harkins T.T."/>
            <person name="Helmkampf M."/>
            <person name="Hu H."/>
            <person name="Johnson B.R."/>
            <person name="Kim J."/>
            <person name="Marsh S.E."/>
            <person name="Moeller J.A."/>
            <person name="Munoz-Torres M.C."/>
            <person name="Murphy M.C."/>
            <person name="Naughton M.C."/>
            <person name="Nigam S."/>
            <person name="Overson R."/>
            <person name="Rajakumar R."/>
            <person name="Reese J.T."/>
            <person name="Scott J.J."/>
            <person name="Smith C.R."/>
            <person name="Tao S."/>
            <person name="Tsutsui N.D."/>
            <person name="Viljakainen L."/>
            <person name="Wissler L."/>
            <person name="Yandell M.D."/>
            <person name="Zimmer F."/>
            <person name="Taylor J."/>
            <person name="Slater S.C."/>
            <person name="Clifton S.W."/>
            <person name="Warren W.C."/>
            <person name="Elsik C.G."/>
            <person name="Smith C.D."/>
            <person name="Weinstock G.M."/>
            <person name="Gerardo N.M."/>
            <person name="Currie C.R."/>
        </authorList>
    </citation>
    <scope>NUCLEOTIDE SEQUENCE [LARGE SCALE GENOMIC DNA]</scope>
</reference>
<dbReference type="CDD" id="cd14473">
    <property type="entry name" value="FERM_B-lobe"/>
    <property type="match status" value="1"/>
</dbReference>
<feature type="compositionally biased region" description="Pro residues" evidence="3">
    <location>
        <begin position="826"/>
        <end position="857"/>
    </location>
</feature>
<dbReference type="CDD" id="cd17101">
    <property type="entry name" value="FERM_F1_PTPN13_like"/>
    <property type="match status" value="1"/>
</dbReference>
<dbReference type="InterPro" id="IPR047145">
    <property type="entry name" value="FRMD6-like"/>
</dbReference>
<dbReference type="InParanoid" id="A0A158N9U7"/>
<dbReference type="InterPro" id="IPR000299">
    <property type="entry name" value="FERM_domain"/>
</dbReference>
<sequence length="1225" mass="134202">MRGSGVTAARSCLQPLVSASRYLAIHALPGDPLYFIVEAKSRVKEVYTQTCTLLSQQGMRDCELFGLAILSDGEYLFVDPENKLSKYAPKNWRNSHTYGLDSSGRPAFVLYFRVRFYIDTPLLLSDETTRHHYYLQLRDNVVRHGGGVESLHPHHPLHEPSIVTSLLVLAGLALQADLGDYSEERHRPHAGSVGYCKSTDYLPSHMCLESNVLTVLAAQHREYSGLSREEAELQYIREAVLLEAPLNAHLYRLRRSKNEAGPGRILLAICARGVRIYAEEETPRVFAWNNIGKLSFDRKKFEIRAVDQPEKLTLYSGCDDKSKLLLGLCRDTHQFSMAIAPRVNEAMKREEEERKVLRDCYMYPTRCKLSLATRGARGDQRISVISSTSSNTTSGIVSDRVHSEDEPDTAPASTECLPRLTLETISYSDGQSRVLNGTNGDADNHSMPPSSVSVIDEIDNSDATSTSVVLRLASSAATAAEGSQCSSSCSTVVVVNTSTGGPSRMRRASATSSLELGYSHTAQNSAISTETASFPGAIYDRCKKTGKYTGTDIASETSGVYTLRSSEIQDERIGDDFSVQSTTDEASITSGFYTIHSGLRSESSYTEDVGAEDQEPIYSLCKGDDDEVSLNRQLEDSRSRSNSILSVSSFRGDGSDPSKARPLLSADELSDLIVGRYPPRKTISNSMDSDCDYVTMPPPPPPPPRTDSDRQLPPPYPIESIDYATINVSKPPRRTDPPPPPPSYTSSRERIQIPPPTPPRNDAVTPREPPPPPPPYPDMIQPPTYPGDKMKPTPVHAPVAALVVGPNNYLDVHASRSGPVLLPYLTTPPPPPPLPPPPIIHPRQPPPPPPPPPPPSTQPASSLATVYTSQVSRSQIEQYKQQLYSDVDYVMFPLKDPAVSKQEYIDAKQGSLLAAMAAYPPPPYPSFSKSSVMYRSTPYLPGSSFSSQSKYASNQNLSSSDTGSSSGNYLQGNLNSHYAASTSSLYSGATCSSTGSHSLRREPPVPTHPHTLNTFSRTKSDENILKCLNTLFTNKMQSLPQSKHRRLPPPPPPPPYEIQNLDKNQPLPSSSSVATSSLATTTTNKLKKLSNGIEENDERKSDDMLDIRTLREKSRNLDLPLISALCNDQYLLKQTKAFVLPKHPSEITSTAVPMKSGTRSNGTTSSRSKYPVSGLSTTQIQKPLRKSSTSTHKHPSEIKSNAYKVNVSSTGVSTIKKDFTRTSHS</sequence>